<organism evidence="2 3">
    <name type="scientific">Mycobacterium phage Imvubu</name>
    <dbReference type="NCBI Taxonomy" id="2686233"/>
    <lineage>
        <taxon>Viruses</taxon>
        <taxon>Duplodnaviria</taxon>
        <taxon>Heunggongvirae</taxon>
        <taxon>Uroviricota</taxon>
        <taxon>Caudoviricetes</taxon>
        <taxon>Bclasvirinae</taxon>
        <taxon>Imvubuvirus</taxon>
        <taxon>Imvubuvirus imvubu</taxon>
    </lineage>
</organism>
<name>A0A6B9L7J5_9CAUD</name>
<dbReference type="EMBL" id="MN813693">
    <property type="protein sequence ID" value="QHB37752.1"/>
    <property type="molecule type" value="Genomic_DNA"/>
</dbReference>
<keyword evidence="3" id="KW-1185">Reference proteome</keyword>
<dbReference type="GeneID" id="60321371"/>
<proteinExistence type="predicted"/>
<dbReference type="Proteomes" id="UP000464404">
    <property type="component" value="Segment"/>
</dbReference>
<dbReference type="RefSeq" id="YP_009949961.1">
    <property type="nucleotide sequence ID" value="NC_051586.1"/>
</dbReference>
<feature type="compositionally biased region" description="Low complexity" evidence="1">
    <location>
        <begin position="255"/>
        <end position="277"/>
    </location>
</feature>
<reference evidence="2 3" key="1">
    <citation type="submission" date="2019-12" db="EMBL/GenBank/DDBJ databases">
        <authorList>
            <person name="Garlena R.A."/>
            <person name="Russell D.A."/>
            <person name="Pope W.H."/>
            <person name="Jacobs-Sera D."/>
            <person name="Hatfull G.F."/>
        </authorList>
    </citation>
    <scope>NUCLEOTIDE SEQUENCE [LARGE SCALE GENOMIC DNA]</scope>
</reference>
<evidence type="ECO:0000313" key="3">
    <source>
        <dbReference type="Proteomes" id="UP000464404"/>
    </source>
</evidence>
<gene>
    <name evidence="2" type="primary">11</name>
    <name evidence="2" type="ORF">PBI_IMVUBU_11</name>
</gene>
<evidence type="ECO:0000313" key="2">
    <source>
        <dbReference type="EMBL" id="QHB37752.1"/>
    </source>
</evidence>
<accession>A0A6B9L7J5</accession>
<dbReference type="KEGG" id="vg:60321371"/>
<feature type="region of interest" description="Disordered" evidence="1">
    <location>
        <begin position="220"/>
        <end position="297"/>
    </location>
</feature>
<evidence type="ECO:0000256" key="1">
    <source>
        <dbReference type="SAM" id="MobiDB-lite"/>
    </source>
</evidence>
<protein>
    <submittedName>
        <fullName evidence="2">Uncharacterized protein</fullName>
    </submittedName>
</protein>
<sequence>MPEGIIATDHGDGFVTLDFVDKALRGPALAELVEIGGAASIETISRVGPRRQYRVPLGNATEAGLVDDENTVEGVRSAGQDTGRAAALKAADPNVNPGADNADWHTPVAEHTSANAYVGQVPNSQVLDRAQVFTGDAGSYGGSGKATTHRDLIEHVKANSSVLAVGGVQPATEGFAPMAMRASEISGALADQTAALGSDPGAWGEPGGEALAEDYTSVQATREGESAQGEDQTGDAVITNDPGVSDSPTPPTIVEGGDPTTGDPGTQGGDEPTTLEPTPAPATQPYPEGTPTEDWKRAELDAYALAVKGIDTTQEPNKAAVVAAIQNAPTPT</sequence>